<gene>
    <name evidence="2" type="ORF">SNAT2548_LOCUS3140</name>
</gene>
<dbReference type="Pfam" id="PF16187">
    <property type="entry name" value="Peptidase_M16_M"/>
    <property type="match status" value="1"/>
</dbReference>
<organism evidence="2 3">
    <name type="scientific">Symbiodinium natans</name>
    <dbReference type="NCBI Taxonomy" id="878477"/>
    <lineage>
        <taxon>Eukaryota</taxon>
        <taxon>Sar</taxon>
        <taxon>Alveolata</taxon>
        <taxon>Dinophyceae</taxon>
        <taxon>Suessiales</taxon>
        <taxon>Symbiodiniaceae</taxon>
        <taxon>Symbiodinium</taxon>
    </lineage>
</organism>
<sequence length="190" mass="21057">MLNSKEELLTSEKLYGPVSLNLDVEAADDNPMILAEVPASSIRKDDVWFRSGWTVKDPKVHIAVALRSLQEKDPSEVTAFDSIRLGIYSALLSEAMEPKLFDLTAAGSSYSLSVGSGGITVSFVGYYEAFPNLIDQVFRAFNSFNENLNTTQQNRFERIVKTTKEALQTYGDMPSTYVVTAQMQAKPRNA</sequence>
<dbReference type="Gene3D" id="3.30.830.10">
    <property type="entry name" value="Metalloenzyme, LuxS/M16 peptidase-like"/>
    <property type="match status" value="1"/>
</dbReference>
<accession>A0A812IAW6</accession>
<feature type="domain" description="Peptidase M16 middle/third" evidence="1">
    <location>
        <begin position="46"/>
        <end position="170"/>
    </location>
</feature>
<reference evidence="2" key="1">
    <citation type="submission" date="2021-02" db="EMBL/GenBank/DDBJ databases">
        <authorList>
            <person name="Dougan E. K."/>
            <person name="Rhodes N."/>
            <person name="Thang M."/>
            <person name="Chan C."/>
        </authorList>
    </citation>
    <scope>NUCLEOTIDE SEQUENCE</scope>
</reference>
<dbReference type="InterPro" id="IPR011249">
    <property type="entry name" value="Metalloenz_LuxS/M16"/>
</dbReference>
<name>A0A812IAW6_9DINO</name>
<evidence type="ECO:0000313" key="2">
    <source>
        <dbReference type="EMBL" id="CAE7024930.1"/>
    </source>
</evidence>
<dbReference type="Proteomes" id="UP000604046">
    <property type="component" value="Unassembled WGS sequence"/>
</dbReference>
<dbReference type="InterPro" id="IPR032632">
    <property type="entry name" value="Peptidase_M16_M"/>
</dbReference>
<keyword evidence="3" id="KW-1185">Reference proteome</keyword>
<evidence type="ECO:0000313" key="3">
    <source>
        <dbReference type="Proteomes" id="UP000604046"/>
    </source>
</evidence>
<dbReference type="GO" id="GO:0046872">
    <property type="term" value="F:metal ion binding"/>
    <property type="evidence" value="ECO:0007669"/>
    <property type="project" value="InterPro"/>
</dbReference>
<dbReference type="AlphaFoldDB" id="A0A812IAW6"/>
<protein>
    <recommendedName>
        <fullName evidence="1">Peptidase M16 middle/third domain-containing protein</fullName>
    </recommendedName>
</protein>
<dbReference type="SUPFAM" id="SSF63411">
    <property type="entry name" value="LuxS/MPP-like metallohydrolase"/>
    <property type="match status" value="1"/>
</dbReference>
<comment type="caution">
    <text evidence="2">The sequence shown here is derived from an EMBL/GenBank/DDBJ whole genome shotgun (WGS) entry which is preliminary data.</text>
</comment>
<proteinExistence type="predicted"/>
<evidence type="ECO:0000259" key="1">
    <source>
        <dbReference type="Pfam" id="PF16187"/>
    </source>
</evidence>
<dbReference type="EMBL" id="CAJNDS010000191">
    <property type="protein sequence ID" value="CAE7024930.1"/>
    <property type="molecule type" value="Genomic_DNA"/>
</dbReference>